<sequence>MKVNKGDADKSMSIKRVVAKEAQEVCLDLMRARVRCTFAASFNMPLLQAA</sequence>
<accession>A0ABY1Q5W9</accession>
<evidence type="ECO:0008006" key="3">
    <source>
        <dbReference type="Google" id="ProtNLM"/>
    </source>
</evidence>
<evidence type="ECO:0000313" key="1">
    <source>
        <dbReference type="EMBL" id="SMP59689.1"/>
    </source>
</evidence>
<organism evidence="1 2">
    <name type="scientific">Noviherbaspirillum suwonense</name>
    <dbReference type="NCBI Taxonomy" id="1224511"/>
    <lineage>
        <taxon>Bacteria</taxon>
        <taxon>Pseudomonadati</taxon>
        <taxon>Pseudomonadota</taxon>
        <taxon>Betaproteobacteria</taxon>
        <taxon>Burkholderiales</taxon>
        <taxon>Oxalobacteraceae</taxon>
        <taxon>Noviherbaspirillum</taxon>
    </lineage>
</organism>
<reference evidence="1 2" key="1">
    <citation type="submission" date="2017-05" db="EMBL/GenBank/DDBJ databases">
        <authorList>
            <person name="Varghese N."/>
            <person name="Submissions S."/>
        </authorList>
    </citation>
    <scope>NUCLEOTIDE SEQUENCE [LARGE SCALE GENOMIC DNA]</scope>
    <source>
        <strain evidence="1 2">DSM 26001</strain>
    </source>
</reference>
<dbReference type="Proteomes" id="UP001158049">
    <property type="component" value="Unassembled WGS sequence"/>
</dbReference>
<name>A0ABY1Q5W9_9BURK</name>
<keyword evidence="2" id="KW-1185">Reference proteome</keyword>
<proteinExistence type="predicted"/>
<gene>
    <name evidence="1" type="ORF">SAMN06295970_106126</name>
</gene>
<comment type="caution">
    <text evidence="1">The sequence shown here is derived from an EMBL/GenBank/DDBJ whole genome shotgun (WGS) entry which is preliminary data.</text>
</comment>
<dbReference type="EMBL" id="FXUL01000006">
    <property type="protein sequence ID" value="SMP59689.1"/>
    <property type="molecule type" value="Genomic_DNA"/>
</dbReference>
<evidence type="ECO:0000313" key="2">
    <source>
        <dbReference type="Proteomes" id="UP001158049"/>
    </source>
</evidence>
<protein>
    <recommendedName>
        <fullName evidence="3">Transposase</fullName>
    </recommendedName>
</protein>